<evidence type="ECO:0000259" key="8">
    <source>
        <dbReference type="PROSITE" id="PS50928"/>
    </source>
</evidence>
<feature type="transmembrane region" description="Helical" evidence="7">
    <location>
        <begin position="246"/>
        <end position="271"/>
    </location>
</feature>
<keyword evidence="6 7" id="KW-0472">Membrane</keyword>
<evidence type="ECO:0000256" key="1">
    <source>
        <dbReference type="ARBA" id="ARBA00004651"/>
    </source>
</evidence>
<dbReference type="SUPFAM" id="SSF161098">
    <property type="entry name" value="MetI-like"/>
    <property type="match status" value="1"/>
</dbReference>
<evidence type="ECO:0000256" key="6">
    <source>
        <dbReference type="ARBA" id="ARBA00023136"/>
    </source>
</evidence>
<dbReference type="PANTHER" id="PTHR43163:SF6">
    <property type="entry name" value="DIPEPTIDE TRANSPORT SYSTEM PERMEASE PROTEIN DPPB-RELATED"/>
    <property type="match status" value="1"/>
</dbReference>
<evidence type="ECO:0000313" key="10">
    <source>
        <dbReference type="Proteomes" id="UP000502996"/>
    </source>
</evidence>
<feature type="transmembrane region" description="Helical" evidence="7">
    <location>
        <begin position="90"/>
        <end position="111"/>
    </location>
</feature>
<dbReference type="Gene3D" id="1.10.3720.10">
    <property type="entry name" value="MetI-like"/>
    <property type="match status" value="1"/>
</dbReference>
<evidence type="ECO:0000256" key="5">
    <source>
        <dbReference type="ARBA" id="ARBA00022989"/>
    </source>
</evidence>
<keyword evidence="5 7" id="KW-1133">Transmembrane helix</keyword>
<evidence type="ECO:0000256" key="3">
    <source>
        <dbReference type="ARBA" id="ARBA00022475"/>
    </source>
</evidence>
<accession>A0A6G6WKH2</accession>
<evidence type="ECO:0000256" key="2">
    <source>
        <dbReference type="ARBA" id="ARBA00022448"/>
    </source>
</evidence>
<dbReference type="EMBL" id="CP049257">
    <property type="protein sequence ID" value="QIG45734.1"/>
    <property type="molecule type" value="Genomic_DNA"/>
</dbReference>
<sequence length="324" mass="34918">MLLVGITLIAFLLTHLVPGDPVAANLSQQAVSDPEIVQAFKEKNGLDKPLPVQYVKYLEGLTHGDLGLSQQTQKPVTEDLGEFVPATIELAVTAIVISVLVGVPLGILAAIRRNTWLDQVLRVVTLSGVSVPTFWLALVSYYVLFFKLGLVPGGGRLDPGVDPPAHHTGFYTLDALLDGDPGLFGEALRHLLLPALVLAMFTISLLTRFTRASMLEVLNNDYVRTARAKGMPERVVVFRHVVRPALLPILTVFGVAFGSLLSGTVLVEKIFSWPGIGQYAYNSALALDLPSIMGVCLVVAVIYVGINFAVDIAYGLVDPRIRAT</sequence>
<evidence type="ECO:0000256" key="4">
    <source>
        <dbReference type="ARBA" id="ARBA00022692"/>
    </source>
</evidence>
<comment type="subcellular location">
    <subcellularLocation>
        <location evidence="1 7">Cell membrane</location>
        <topology evidence="1 7">Multi-pass membrane protein</topology>
    </subcellularLocation>
</comment>
<keyword evidence="10" id="KW-1185">Reference proteome</keyword>
<name>A0A6G6WKH2_9ACTN</name>
<dbReference type="Proteomes" id="UP000502996">
    <property type="component" value="Chromosome"/>
</dbReference>
<evidence type="ECO:0000256" key="7">
    <source>
        <dbReference type="RuleBase" id="RU363032"/>
    </source>
</evidence>
<evidence type="ECO:0000313" key="9">
    <source>
        <dbReference type="EMBL" id="QIG45734.1"/>
    </source>
</evidence>
<dbReference type="PANTHER" id="PTHR43163">
    <property type="entry name" value="DIPEPTIDE TRANSPORT SYSTEM PERMEASE PROTEIN DPPB-RELATED"/>
    <property type="match status" value="1"/>
</dbReference>
<dbReference type="PROSITE" id="PS50928">
    <property type="entry name" value="ABC_TM1"/>
    <property type="match status" value="1"/>
</dbReference>
<keyword evidence="4 7" id="KW-0812">Transmembrane</keyword>
<reference evidence="9 10" key="1">
    <citation type="submission" date="2020-02" db="EMBL/GenBank/DDBJ databases">
        <title>Full genome sequence of Nocardioides sp. R-3366.</title>
        <authorList>
            <person name="Im W.-T."/>
        </authorList>
    </citation>
    <scope>NUCLEOTIDE SEQUENCE [LARGE SCALE GENOMIC DNA]</scope>
    <source>
        <strain evidence="9 10">R-3366</strain>
    </source>
</reference>
<organism evidence="9 10">
    <name type="scientific">Nocardioides anomalus</name>
    <dbReference type="NCBI Taxonomy" id="2712223"/>
    <lineage>
        <taxon>Bacteria</taxon>
        <taxon>Bacillati</taxon>
        <taxon>Actinomycetota</taxon>
        <taxon>Actinomycetes</taxon>
        <taxon>Propionibacteriales</taxon>
        <taxon>Nocardioidaceae</taxon>
        <taxon>Nocardioides</taxon>
    </lineage>
</organism>
<dbReference type="Pfam" id="PF19300">
    <property type="entry name" value="BPD_transp_1_N"/>
    <property type="match status" value="1"/>
</dbReference>
<proteinExistence type="inferred from homology"/>
<gene>
    <name evidence="9" type="ORF">G5V58_03755</name>
</gene>
<dbReference type="InterPro" id="IPR035906">
    <property type="entry name" value="MetI-like_sf"/>
</dbReference>
<keyword evidence="3" id="KW-1003">Cell membrane</keyword>
<dbReference type="GO" id="GO:0005886">
    <property type="term" value="C:plasma membrane"/>
    <property type="evidence" value="ECO:0007669"/>
    <property type="project" value="UniProtKB-SubCell"/>
</dbReference>
<dbReference type="InterPro" id="IPR045621">
    <property type="entry name" value="BPD_transp_1_N"/>
</dbReference>
<comment type="similarity">
    <text evidence="7">Belongs to the binding-protein-dependent transport system permease family.</text>
</comment>
<feature type="transmembrane region" description="Helical" evidence="7">
    <location>
        <begin position="187"/>
        <end position="206"/>
    </location>
</feature>
<dbReference type="CDD" id="cd06261">
    <property type="entry name" value="TM_PBP2"/>
    <property type="match status" value="1"/>
</dbReference>
<dbReference type="InterPro" id="IPR000515">
    <property type="entry name" value="MetI-like"/>
</dbReference>
<dbReference type="GO" id="GO:0071916">
    <property type="term" value="F:dipeptide transmembrane transporter activity"/>
    <property type="evidence" value="ECO:0007669"/>
    <property type="project" value="TreeGrafter"/>
</dbReference>
<feature type="domain" description="ABC transmembrane type-1" evidence="8">
    <location>
        <begin position="84"/>
        <end position="314"/>
    </location>
</feature>
<dbReference type="AlphaFoldDB" id="A0A6G6WKH2"/>
<feature type="transmembrane region" description="Helical" evidence="7">
    <location>
        <begin position="123"/>
        <end position="144"/>
    </location>
</feature>
<protein>
    <submittedName>
        <fullName evidence="9">ABC transporter permease</fullName>
    </submittedName>
</protein>
<keyword evidence="2 7" id="KW-0813">Transport</keyword>
<dbReference type="KEGG" id="nano:G5V58_03755"/>
<dbReference type="Pfam" id="PF00528">
    <property type="entry name" value="BPD_transp_1"/>
    <property type="match status" value="1"/>
</dbReference>
<feature type="transmembrane region" description="Helical" evidence="7">
    <location>
        <begin position="291"/>
        <end position="317"/>
    </location>
</feature>